<gene>
    <name evidence="1" type="ORF">CYNAS_LOCUS18643</name>
</gene>
<evidence type="ECO:0000313" key="2">
    <source>
        <dbReference type="Proteomes" id="UP001176961"/>
    </source>
</evidence>
<dbReference type="PANTHER" id="PTHR31362:SF0">
    <property type="entry name" value="EXOSTOSIN DOMAIN-CONTAINING PROTEIN-RELATED"/>
    <property type="match status" value="1"/>
</dbReference>
<dbReference type="AlphaFoldDB" id="A0AA36HAD2"/>
<name>A0AA36HAD2_CYLNA</name>
<dbReference type="PANTHER" id="PTHR31362">
    <property type="entry name" value="GLYCOSYLTRANSFERASE STELLO1-RELATED"/>
    <property type="match status" value="1"/>
</dbReference>
<dbReference type="EMBL" id="CATQJL010000316">
    <property type="protein sequence ID" value="CAJ0606660.1"/>
    <property type="molecule type" value="Genomic_DNA"/>
</dbReference>
<organism evidence="1 2">
    <name type="scientific">Cylicocyclus nassatus</name>
    <name type="common">Nematode worm</name>
    <dbReference type="NCBI Taxonomy" id="53992"/>
    <lineage>
        <taxon>Eukaryota</taxon>
        <taxon>Metazoa</taxon>
        <taxon>Ecdysozoa</taxon>
        <taxon>Nematoda</taxon>
        <taxon>Chromadorea</taxon>
        <taxon>Rhabditida</taxon>
        <taxon>Rhabditina</taxon>
        <taxon>Rhabditomorpha</taxon>
        <taxon>Strongyloidea</taxon>
        <taxon>Strongylidae</taxon>
        <taxon>Cylicocyclus</taxon>
    </lineage>
</organism>
<reference evidence="1" key="1">
    <citation type="submission" date="2023-07" db="EMBL/GenBank/DDBJ databases">
        <authorList>
            <consortium name="CYATHOMIX"/>
        </authorList>
    </citation>
    <scope>NUCLEOTIDE SEQUENCE</scope>
    <source>
        <strain evidence="1">N/A</strain>
    </source>
</reference>
<sequence>MSGYIHAIRKGAKLIYVDSEDVNLADHEGYFSNHSSGGGGLIYYERKFGVSGGFFDPYTFFEGHFMQSQNETLSLGQFNRSINLLLCRKLPAAGVQEGLIIEKGRIVAPLTIATGTYSLWIPKHTLYYYNTLFMLPILNVVRPRKETFILSLLAQKLLHLVGTSLAFYPIESESSSGFGVAKDYRDKGYLAEDWVSLISYWIEELNKISYRFPPIHEQDFDCLYALDETSRRQNCRRSSIYFPNFSAANMSKVNKWRKESLDDLSKWCAKAEYCGTAYNGSTKGDFSRVYETTLKTRLSNVSLIMFLEILQNCDLEDVF</sequence>
<evidence type="ECO:0000313" key="1">
    <source>
        <dbReference type="EMBL" id="CAJ0606660.1"/>
    </source>
</evidence>
<dbReference type="Proteomes" id="UP001176961">
    <property type="component" value="Unassembled WGS sequence"/>
</dbReference>
<comment type="caution">
    <text evidence="1">The sequence shown here is derived from an EMBL/GenBank/DDBJ whole genome shotgun (WGS) entry which is preliminary data.</text>
</comment>
<protein>
    <submittedName>
        <fullName evidence="1">Uncharacterized protein</fullName>
    </submittedName>
</protein>
<dbReference type="InterPro" id="IPR005049">
    <property type="entry name" value="STL-like"/>
</dbReference>
<keyword evidence="2" id="KW-1185">Reference proteome</keyword>
<accession>A0AA36HAD2</accession>
<proteinExistence type="predicted"/>